<protein>
    <recommendedName>
        <fullName evidence="4">MORN repeat-containing protein 3</fullName>
    </recommendedName>
</protein>
<proteinExistence type="predicted"/>
<evidence type="ECO:0000256" key="1">
    <source>
        <dbReference type="ARBA" id="ARBA00004218"/>
    </source>
</evidence>
<dbReference type="AlphaFoldDB" id="A0A0P7UBV5"/>
<comment type="caution">
    <text evidence="7">The sequence shown here is derived from an EMBL/GenBank/DDBJ whole genome shotgun (WGS) entry which is preliminary data.</text>
</comment>
<dbReference type="PANTHER" id="PTHR46511:SF1">
    <property type="entry name" value="MORN REPEAT-CONTAINING PROTEIN 3"/>
    <property type="match status" value="1"/>
</dbReference>
<evidence type="ECO:0000256" key="5">
    <source>
        <dbReference type="ARBA" id="ARBA00045851"/>
    </source>
</evidence>
<gene>
    <name evidence="7" type="ORF">Z043_124944</name>
</gene>
<dbReference type="InterPro" id="IPR003409">
    <property type="entry name" value="MORN"/>
</dbReference>
<organism evidence="7 8">
    <name type="scientific">Scleropages formosus</name>
    <name type="common">Asian bonytongue</name>
    <name type="synonym">Osteoglossum formosum</name>
    <dbReference type="NCBI Taxonomy" id="113540"/>
    <lineage>
        <taxon>Eukaryota</taxon>
        <taxon>Metazoa</taxon>
        <taxon>Chordata</taxon>
        <taxon>Craniata</taxon>
        <taxon>Vertebrata</taxon>
        <taxon>Euteleostomi</taxon>
        <taxon>Actinopterygii</taxon>
        <taxon>Neopterygii</taxon>
        <taxon>Teleostei</taxon>
        <taxon>Osteoglossocephala</taxon>
        <taxon>Osteoglossomorpha</taxon>
        <taxon>Osteoglossiformes</taxon>
        <taxon>Osteoglossidae</taxon>
        <taxon>Scleropages</taxon>
    </lineage>
</organism>
<evidence type="ECO:0000313" key="8">
    <source>
        <dbReference type="Proteomes" id="UP000034805"/>
    </source>
</evidence>
<dbReference type="EMBL" id="JARO02016724">
    <property type="protein sequence ID" value="KPP57349.1"/>
    <property type="molecule type" value="Genomic_DNA"/>
</dbReference>
<evidence type="ECO:0000313" key="7">
    <source>
        <dbReference type="EMBL" id="KPP57349.1"/>
    </source>
</evidence>
<dbReference type="InterPro" id="IPR052472">
    <property type="entry name" value="MORN3"/>
</dbReference>
<dbReference type="Pfam" id="PF02493">
    <property type="entry name" value="MORN"/>
    <property type="match status" value="5"/>
</dbReference>
<dbReference type="SUPFAM" id="SSF82185">
    <property type="entry name" value="Histone H3 K4-specific methyltransferase SET7/9 N-terminal domain"/>
    <property type="match status" value="1"/>
</dbReference>
<sequence>MPFLKRVVKEAPPTVVRGRKVQRCGQRHTVYWVNGDQYRGEWLHDKKHGKGTNVWKKNGTVYDGDWLHGKRDGFGTMCKMDPESKEHTRGSGAFFYSDSAYYEGEWHENQRSGWGRMYYDNGDMYEGQWLHDAPHGQGMLLLANKNRYEGGWKEGKKHGPGKFYFLDKGQLYEGVWMKGVAKCGAVTDFRREEAPSPTMYPLPKVQGNMVIPSLRFGGAVLRAVVILRLKDTGSDPATCCTALDRGAPAKSRAGSAGSPGDGVRGVGRKRHVSATAGAHGTGDALG</sequence>
<dbReference type="SMART" id="SM00698">
    <property type="entry name" value="MORN"/>
    <property type="match status" value="5"/>
</dbReference>
<keyword evidence="2" id="KW-0677">Repeat</keyword>
<keyword evidence="3" id="KW-0968">Cytoplasmic vesicle</keyword>
<evidence type="ECO:0000256" key="2">
    <source>
        <dbReference type="ARBA" id="ARBA00022737"/>
    </source>
</evidence>
<comment type="function">
    <text evidence="5">Assembles a suppression complex (suppresome) by tethering SIRT1 and MDM2 to regulate composite modifications of p53/TP53. Confers both deacetylation-mediated functional inactivation, by SIRT1, and ubiquitination-dependent degradation, by MDM2, of p53/TP53, promoting a proliferative and cell survival behaviors. May play a role in the regulation of spermatogenesis.</text>
</comment>
<dbReference type="PANTHER" id="PTHR46511">
    <property type="entry name" value="MORN REPEAT-CONTAINING PROTEIN 3"/>
    <property type="match status" value="1"/>
</dbReference>
<comment type="subcellular location">
    <subcellularLocation>
        <location evidence="1">Cytoplasmic vesicle</location>
        <location evidence="1">Secretory vesicle</location>
        <location evidence="1">Acrosome</location>
    </subcellularLocation>
</comment>
<name>A0A0P7UBV5_SCLFO</name>
<evidence type="ECO:0000256" key="6">
    <source>
        <dbReference type="SAM" id="MobiDB-lite"/>
    </source>
</evidence>
<dbReference type="GO" id="GO:0001669">
    <property type="term" value="C:acrosomal vesicle"/>
    <property type="evidence" value="ECO:0007669"/>
    <property type="project" value="UniProtKB-SubCell"/>
</dbReference>
<evidence type="ECO:0000256" key="4">
    <source>
        <dbReference type="ARBA" id="ARBA00039854"/>
    </source>
</evidence>
<reference evidence="7 8" key="1">
    <citation type="submission" date="2015-08" db="EMBL/GenBank/DDBJ databases">
        <title>The genome of the Asian arowana (Scleropages formosus).</title>
        <authorList>
            <person name="Tan M.H."/>
            <person name="Gan H.M."/>
            <person name="Croft L.J."/>
            <person name="Austin C.M."/>
        </authorList>
    </citation>
    <scope>NUCLEOTIDE SEQUENCE [LARGE SCALE GENOMIC DNA]</scope>
    <source>
        <strain evidence="7">Aro1</strain>
    </source>
</reference>
<dbReference type="Gene3D" id="2.20.110.10">
    <property type="entry name" value="Histone H3 K4-specific methyltransferase SET7/9 N-terminal domain"/>
    <property type="match status" value="3"/>
</dbReference>
<dbReference type="Proteomes" id="UP000034805">
    <property type="component" value="Unassembled WGS sequence"/>
</dbReference>
<accession>A0A0P7UBV5</accession>
<feature type="region of interest" description="Disordered" evidence="6">
    <location>
        <begin position="247"/>
        <end position="267"/>
    </location>
</feature>
<dbReference type="STRING" id="113540.ENSSFOP00015046757"/>
<evidence type="ECO:0000256" key="3">
    <source>
        <dbReference type="ARBA" id="ARBA00023329"/>
    </source>
</evidence>